<dbReference type="SUPFAM" id="SSF56112">
    <property type="entry name" value="Protein kinase-like (PK-like)"/>
    <property type="match status" value="1"/>
</dbReference>
<evidence type="ECO:0000256" key="4">
    <source>
        <dbReference type="ARBA" id="ARBA00022777"/>
    </source>
</evidence>
<dbReference type="GO" id="GO:0004674">
    <property type="term" value="F:protein serine/threonine kinase activity"/>
    <property type="evidence" value="ECO:0007669"/>
    <property type="project" value="UniProtKB-EC"/>
</dbReference>
<dbReference type="AlphaFoldDB" id="A0AAD1Y1T1"/>
<sequence length="825" mass="94817">MKSGANSTGAKTIDQFKVLAELNTGCFGRVSKIEEIETGEILVWKEINYKNIDKKQQKLIITEVNIMRSLDDDNVVKYKYRINDKTKEKLYIVMEFCEKGDLKQFLDKRKRSKEPIQEDSIWNLCTQMLLALNACHKNKERVIIHRDLKPGNIFIDRFGQFKLGDFGLSKELSENSVCAKTNLGTPYYMSPEQVKGNEYDQKCDIWALGCIIHEMAALDVPFRAENYLRLAEVISKGEKSPIPERYSEDLHKLIDLMMRKDPKIRPSASKLLTHPKISECLTRINLKKRMDLKVEREEFLKRQKELFKKEQLLRKKERELERLNKKYLKRVKELNEHEKQLERKHSALENMTLNSDISKNFTQNEGQRLNKTVDQTQEMSALKASHDRQIDTSVKLERMSYDFKENDQNKENINISNRNLLSSTSSFPGNNCRNVSSNESKVFTSPHNYDDSQRDAQNSSKRSGKMRCELFSKNVSINLCNEENSNDSRSSYKTKEGTTYFHSNSRDKTGSLTTGDTSIMVRSNAKNALESHMAAKERYCDTSTFSATRGLPPSGQKQVTRTSLDILKQGELNDDNTPEGATNLSRNFSTNFLRIANIAEGNRNRASNQKTIAASFRTNSVENLHARQHMQGGNLTFRKNLAPSNLANMKVGSSLTFKKSSNISITKPPMRNNLSNTGMDPSILKKFQKMKSGSKNSVIRKNFNTSSSTKNLKVVSTSSSARAGFISKGRYQLTNLESNNTPKEAMGHTFEINNSLSRDQKAEDLQRVDYRRVKDFNDHNKAKDDCLYYNNNKFCQPHCEANDYYRKEQRNQLFQRRLSSNCQKS</sequence>
<name>A0AAD1Y1T1_EUPCR</name>
<dbReference type="EMBL" id="CAMPGE010025967">
    <property type="protein sequence ID" value="CAI2383666.1"/>
    <property type="molecule type" value="Genomic_DNA"/>
</dbReference>
<feature type="coiled-coil region" evidence="6">
    <location>
        <begin position="306"/>
        <end position="354"/>
    </location>
</feature>
<evidence type="ECO:0000256" key="2">
    <source>
        <dbReference type="ARBA" id="ARBA00022679"/>
    </source>
</evidence>
<dbReference type="Pfam" id="PF00069">
    <property type="entry name" value="Pkinase"/>
    <property type="match status" value="1"/>
</dbReference>
<dbReference type="GO" id="GO:0005524">
    <property type="term" value="F:ATP binding"/>
    <property type="evidence" value="ECO:0007669"/>
    <property type="project" value="UniProtKB-KW"/>
</dbReference>
<evidence type="ECO:0000259" key="8">
    <source>
        <dbReference type="PROSITE" id="PS50011"/>
    </source>
</evidence>
<keyword evidence="4" id="KW-0418">Kinase</keyword>
<dbReference type="InterPro" id="IPR050660">
    <property type="entry name" value="NEK_Ser/Thr_kinase"/>
</dbReference>
<evidence type="ECO:0000256" key="1">
    <source>
        <dbReference type="ARBA" id="ARBA00012513"/>
    </source>
</evidence>
<evidence type="ECO:0000313" key="9">
    <source>
        <dbReference type="EMBL" id="CAI2383666.1"/>
    </source>
</evidence>
<dbReference type="PROSITE" id="PS00108">
    <property type="entry name" value="PROTEIN_KINASE_ST"/>
    <property type="match status" value="1"/>
</dbReference>
<dbReference type="Gene3D" id="3.30.200.20">
    <property type="entry name" value="Phosphorylase Kinase, domain 1"/>
    <property type="match status" value="1"/>
</dbReference>
<dbReference type="PROSITE" id="PS50011">
    <property type="entry name" value="PROTEIN_KINASE_DOM"/>
    <property type="match status" value="1"/>
</dbReference>
<comment type="caution">
    <text evidence="9">The sequence shown here is derived from an EMBL/GenBank/DDBJ whole genome shotgun (WGS) entry which is preliminary data.</text>
</comment>
<dbReference type="InterPro" id="IPR008271">
    <property type="entry name" value="Ser/Thr_kinase_AS"/>
</dbReference>
<protein>
    <recommendedName>
        <fullName evidence="1">non-specific serine/threonine protein kinase</fullName>
        <ecNumber evidence="1">2.7.11.1</ecNumber>
    </recommendedName>
</protein>
<evidence type="ECO:0000256" key="6">
    <source>
        <dbReference type="SAM" id="Coils"/>
    </source>
</evidence>
<organism evidence="9 10">
    <name type="scientific">Euplotes crassus</name>
    <dbReference type="NCBI Taxonomy" id="5936"/>
    <lineage>
        <taxon>Eukaryota</taxon>
        <taxon>Sar</taxon>
        <taxon>Alveolata</taxon>
        <taxon>Ciliophora</taxon>
        <taxon>Intramacronucleata</taxon>
        <taxon>Spirotrichea</taxon>
        <taxon>Hypotrichia</taxon>
        <taxon>Euplotida</taxon>
        <taxon>Euplotidae</taxon>
        <taxon>Moneuplotes</taxon>
    </lineage>
</organism>
<evidence type="ECO:0000256" key="5">
    <source>
        <dbReference type="ARBA" id="ARBA00022840"/>
    </source>
</evidence>
<dbReference type="InterPro" id="IPR011009">
    <property type="entry name" value="Kinase-like_dom_sf"/>
</dbReference>
<dbReference type="GO" id="GO:0005737">
    <property type="term" value="C:cytoplasm"/>
    <property type="evidence" value="ECO:0007669"/>
    <property type="project" value="TreeGrafter"/>
</dbReference>
<dbReference type="GO" id="GO:0005813">
    <property type="term" value="C:centrosome"/>
    <property type="evidence" value="ECO:0007669"/>
    <property type="project" value="TreeGrafter"/>
</dbReference>
<evidence type="ECO:0000313" key="10">
    <source>
        <dbReference type="Proteomes" id="UP001295684"/>
    </source>
</evidence>
<feature type="domain" description="Protein kinase" evidence="8">
    <location>
        <begin position="16"/>
        <end position="277"/>
    </location>
</feature>
<dbReference type="CDD" id="cd08217">
    <property type="entry name" value="STKc_Nek2"/>
    <property type="match status" value="1"/>
</dbReference>
<feature type="compositionally biased region" description="Polar residues" evidence="7">
    <location>
        <begin position="427"/>
        <end position="447"/>
    </location>
</feature>
<dbReference type="Gene3D" id="1.10.510.10">
    <property type="entry name" value="Transferase(Phosphotransferase) domain 1"/>
    <property type="match status" value="1"/>
</dbReference>
<feature type="region of interest" description="Disordered" evidence="7">
    <location>
        <begin position="414"/>
        <end position="464"/>
    </location>
</feature>
<evidence type="ECO:0000256" key="3">
    <source>
        <dbReference type="ARBA" id="ARBA00022741"/>
    </source>
</evidence>
<keyword evidence="2" id="KW-0808">Transferase</keyword>
<feature type="compositionally biased region" description="Polar residues" evidence="7">
    <location>
        <begin position="482"/>
        <end position="491"/>
    </location>
</feature>
<dbReference type="GO" id="GO:0007059">
    <property type="term" value="P:chromosome segregation"/>
    <property type="evidence" value="ECO:0007669"/>
    <property type="project" value="TreeGrafter"/>
</dbReference>
<keyword evidence="3" id="KW-0547">Nucleotide-binding</keyword>
<proteinExistence type="predicted"/>
<accession>A0AAD1Y1T1</accession>
<dbReference type="PANTHER" id="PTHR43671">
    <property type="entry name" value="SERINE/THREONINE-PROTEIN KINASE NEK"/>
    <property type="match status" value="1"/>
</dbReference>
<dbReference type="SMART" id="SM00220">
    <property type="entry name" value="S_TKc"/>
    <property type="match status" value="1"/>
</dbReference>
<dbReference type="Proteomes" id="UP001295684">
    <property type="component" value="Unassembled WGS sequence"/>
</dbReference>
<reference evidence="9" key="1">
    <citation type="submission" date="2023-07" db="EMBL/GenBank/DDBJ databases">
        <authorList>
            <consortium name="AG Swart"/>
            <person name="Singh M."/>
            <person name="Singh A."/>
            <person name="Seah K."/>
            <person name="Emmerich C."/>
        </authorList>
    </citation>
    <scope>NUCLEOTIDE SEQUENCE</scope>
    <source>
        <strain evidence="9">DP1</strain>
    </source>
</reference>
<dbReference type="GO" id="GO:0005634">
    <property type="term" value="C:nucleus"/>
    <property type="evidence" value="ECO:0007669"/>
    <property type="project" value="TreeGrafter"/>
</dbReference>
<dbReference type="InterPro" id="IPR000719">
    <property type="entry name" value="Prot_kinase_dom"/>
</dbReference>
<feature type="region of interest" description="Disordered" evidence="7">
    <location>
        <begin position="482"/>
        <end position="515"/>
    </location>
</feature>
<dbReference type="PANTHER" id="PTHR43671:SF13">
    <property type="entry name" value="SERINE_THREONINE-PROTEIN KINASE NEK2"/>
    <property type="match status" value="1"/>
</dbReference>
<gene>
    <name evidence="9" type="ORF">ECRASSUSDP1_LOCUS25175</name>
</gene>
<keyword evidence="6" id="KW-0175">Coiled coil</keyword>
<keyword evidence="5" id="KW-0067">ATP-binding</keyword>
<evidence type="ECO:0000256" key="7">
    <source>
        <dbReference type="SAM" id="MobiDB-lite"/>
    </source>
</evidence>
<dbReference type="EC" id="2.7.11.1" evidence="1"/>
<feature type="compositionally biased region" description="Low complexity" evidence="7">
    <location>
        <begin position="414"/>
        <end position="426"/>
    </location>
</feature>
<keyword evidence="10" id="KW-1185">Reference proteome</keyword>